<accession>A0ABV5EVE2</accession>
<comment type="caution">
    <text evidence="2">The sequence shown here is derived from an EMBL/GenBank/DDBJ whole genome shotgun (WGS) entry which is preliminary data.</text>
</comment>
<evidence type="ECO:0000313" key="2">
    <source>
        <dbReference type="EMBL" id="MFB8893923.1"/>
    </source>
</evidence>
<sequence>MRRPARVLPIVCLLGLALGLSACASDTVDLAAADGWLAAVAAEQAGADVGIGTASGRTMPFENSGDGSAGVILSLAEPAPASVVEVRCFGGHTATVFVEASTTSGSRGVETSIDCDEKPHALELVDATRTTAVRIAVRAEPETRYYADVR</sequence>
<proteinExistence type="predicted"/>
<evidence type="ECO:0000256" key="1">
    <source>
        <dbReference type="SAM" id="SignalP"/>
    </source>
</evidence>
<protein>
    <recommendedName>
        <fullName evidence="4">Lipoprotein</fullName>
    </recommendedName>
</protein>
<evidence type="ECO:0000313" key="3">
    <source>
        <dbReference type="Proteomes" id="UP001589643"/>
    </source>
</evidence>
<name>A0ABV5EVE2_9MICO</name>
<dbReference type="EMBL" id="JBHLHV010000002">
    <property type="protein sequence ID" value="MFB8893923.1"/>
    <property type="molecule type" value="Genomic_DNA"/>
</dbReference>
<dbReference type="RefSeq" id="WP_112617396.1">
    <property type="nucleotide sequence ID" value="NZ_JBHLHV010000002.1"/>
</dbReference>
<keyword evidence="3" id="KW-1185">Reference proteome</keyword>
<feature type="chain" id="PRO_5045533293" description="Lipoprotein" evidence="1">
    <location>
        <begin position="25"/>
        <end position="150"/>
    </location>
</feature>
<organism evidence="2 3">
    <name type="scientific">Microbacterium plantarum</name>
    <dbReference type="NCBI Taxonomy" id="1816425"/>
    <lineage>
        <taxon>Bacteria</taxon>
        <taxon>Bacillati</taxon>
        <taxon>Actinomycetota</taxon>
        <taxon>Actinomycetes</taxon>
        <taxon>Micrococcales</taxon>
        <taxon>Microbacteriaceae</taxon>
        <taxon>Microbacterium</taxon>
    </lineage>
</organism>
<evidence type="ECO:0008006" key="4">
    <source>
        <dbReference type="Google" id="ProtNLM"/>
    </source>
</evidence>
<reference evidence="2 3" key="1">
    <citation type="submission" date="2024-08" db="EMBL/GenBank/DDBJ databases">
        <title>Heavy metals resistant antinobacteria isolated from wastewater.</title>
        <authorList>
            <person name="Roman Ponce B."/>
            <person name="Blanco Mercado M.A."/>
            <person name="Avila Aldana I.N."/>
            <person name="Morales Arrieta S."/>
        </authorList>
    </citation>
    <scope>NUCLEOTIDE SEQUENCE [LARGE SCALE GENOMIC DNA]</scope>
    <source>
        <strain evidence="3">sma-1</strain>
    </source>
</reference>
<feature type="signal peptide" evidence="1">
    <location>
        <begin position="1"/>
        <end position="24"/>
    </location>
</feature>
<dbReference type="Proteomes" id="UP001589643">
    <property type="component" value="Unassembled WGS sequence"/>
</dbReference>
<dbReference type="PROSITE" id="PS51257">
    <property type="entry name" value="PROKAR_LIPOPROTEIN"/>
    <property type="match status" value="1"/>
</dbReference>
<gene>
    <name evidence="2" type="ORF">AB7P39_13825</name>
</gene>
<keyword evidence="1" id="KW-0732">Signal</keyword>